<dbReference type="Pfam" id="PF02652">
    <property type="entry name" value="Lactate_perm"/>
    <property type="match status" value="1"/>
</dbReference>
<evidence type="ECO:0000256" key="6">
    <source>
        <dbReference type="ARBA" id="ARBA00023136"/>
    </source>
</evidence>
<comment type="caution">
    <text evidence="8">The sequence shown here is derived from an EMBL/GenBank/DDBJ whole genome shotgun (WGS) entry which is preliminary data.</text>
</comment>
<keyword evidence="3" id="KW-1003">Cell membrane</keyword>
<evidence type="ECO:0000313" key="8">
    <source>
        <dbReference type="EMBL" id="ETJ44083.1"/>
    </source>
</evidence>
<gene>
    <name evidence="8" type="ORF">Q604_UNBC01888G0001</name>
</gene>
<feature type="transmembrane region" description="Helical" evidence="7">
    <location>
        <begin position="73"/>
        <end position="93"/>
    </location>
</feature>
<evidence type="ECO:0000256" key="3">
    <source>
        <dbReference type="ARBA" id="ARBA00022475"/>
    </source>
</evidence>
<dbReference type="InterPro" id="IPR003804">
    <property type="entry name" value="Lactate_perm"/>
</dbReference>
<evidence type="ECO:0000256" key="2">
    <source>
        <dbReference type="ARBA" id="ARBA00022448"/>
    </source>
</evidence>
<keyword evidence="6 7" id="KW-0472">Membrane</keyword>
<accession>W1YNC1</accession>
<keyword evidence="4 7" id="KW-0812">Transmembrane</keyword>
<dbReference type="AlphaFoldDB" id="W1YNC1"/>
<dbReference type="GO" id="GO:0005886">
    <property type="term" value="C:plasma membrane"/>
    <property type="evidence" value="ECO:0007669"/>
    <property type="project" value="UniProtKB-SubCell"/>
</dbReference>
<feature type="transmembrane region" description="Helical" evidence="7">
    <location>
        <begin position="32"/>
        <end position="52"/>
    </location>
</feature>
<evidence type="ECO:0000256" key="7">
    <source>
        <dbReference type="SAM" id="Phobius"/>
    </source>
</evidence>
<name>W1YNC1_9ZZZZ</name>
<feature type="non-terminal residue" evidence="8">
    <location>
        <position position="1"/>
    </location>
</feature>
<evidence type="ECO:0000256" key="4">
    <source>
        <dbReference type="ARBA" id="ARBA00022692"/>
    </source>
</evidence>
<dbReference type="GO" id="GO:0015129">
    <property type="term" value="F:lactate transmembrane transporter activity"/>
    <property type="evidence" value="ECO:0007669"/>
    <property type="project" value="InterPro"/>
</dbReference>
<sequence>TSKLFPAINGPLASIRTSVPIYQGPGAKPYTFVWIATPGIMIFIAGIVGGFIQKAKAGEIFGTLGSTVKNLKFTYLTIITVVMTAKLMTYSGMTADIA</sequence>
<reference evidence="8" key="1">
    <citation type="submission" date="2013-12" db="EMBL/GenBank/DDBJ databases">
        <title>A Varibaculum cambriense genome reconstructed from a premature infant gut community with otherwise low bacterial novelty that shifts toward anaerobic metabolism during the third week of life.</title>
        <authorList>
            <person name="Brown C.T."/>
            <person name="Sharon I."/>
            <person name="Thomas B.C."/>
            <person name="Castelle C.J."/>
            <person name="Morowitz M.J."/>
            <person name="Banfield J.F."/>
        </authorList>
    </citation>
    <scope>NUCLEOTIDE SEQUENCE</scope>
</reference>
<keyword evidence="5 7" id="KW-1133">Transmembrane helix</keyword>
<dbReference type="EMBL" id="AZMM01001888">
    <property type="protein sequence ID" value="ETJ44083.1"/>
    <property type="molecule type" value="Genomic_DNA"/>
</dbReference>
<evidence type="ECO:0000256" key="5">
    <source>
        <dbReference type="ARBA" id="ARBA00022989"/>
    </source>
</evidence>
<evidence type="ECO:0000256" key="1">
    <source>
        <dbReference type="ARBA" id="ARBA00004651"/>
    </source>
</evidence>
<comment type="subcellular location">
    <subcellularLocation>
        <location evidence="1">Cell membrane</location>
        <topology evidence="1">Multi-pass membrane protein</topology>
    </subcellularLocation>
</comment>
<keyword evidence="2" id="KW-0813">Transport</keyword>
<protein>
    <submittedName>
        <fullName evidence="8">L-lactate permease</fullName>
    </submittedName>
</protein>
<feature type="non-terminal residue" evidence="8">
    <location>
        <position position="98"/>
    </location>
</feature>
<organism evidence="8">
    <name type="scientific">human gut metagenome</name>
    <dbReference type="NCBI Taxonomy" id="408170"/>
    <lineage>
        <taxon>unclassified sequences</taxon>
        <taxon>metagenomes</taxon>
        <taxon>organismal metagenomes</taxon>
    </lineage>
</organism>
<proteinExistence type="predicted"/>